<accession>A0A3Q9BNM4</accession>
<dbReference type="Gene3D" id="3.30.70.270">
    <property type="match status" value="1"/>
</dbReference>
<sequence length="331" mass="36536">MEQLKYFKNADYDIDSIHLFRNISPEDRQQIAHIIKNCFVVKAKAGQIVLDAHSFGARLYIVLSGALGNTASNTTASPDSKATEHTKHQYLPGECVGEISVLDEEIYSSNISALCESELLVVEAETMWKLIDESNGVARNLLQLLSFRIRAANAQIRKRQKVGEFYRQLSMVDGLTGLHNRAWLNSQLPIMIENAHATGVPLSIIMVDLDHFKKFNDTHGHVMGDDALQTAAKVLNAGLRPSDFAARYGGEEMIVILPNTNEQSALIVANRLCERLQNARVFADSTIKLPHITASFGLSMLREAQDGTVFVAAADAALYRAKEAGRNQVSL</sequence>
<dbReference type="FunFam" id="3.30.70.270:FF:000001">
    <property type="entry name" value="Diguanylate cyclase domain protein"/>
    <property type="match status" value="1"/>
</dbReference>
<dbReference type="EMBL" id="CP034464">
    <property type="protein sequence ID" value="AZP11031.1"/>
    <property type="molecule type" value="Genomic_DNA"/>
</dbReference>
<dbReference type="GO" id="GO:0005886">
    <property type="term" value="C:plasma membrane"/>
    <property type="evidence" value="ECO:0007669"/>
    <property type="project" value="TreeGrafter"/>
</dbReference>
<evidence type="ECO:0000259" key="3">
    <source>
        <dbReference type="PROSITE" id="PS50042"/>
    </source>
</evidence>
<dbReference type="SMART" id="SM00267">
    <property type="entry name" value="GGDEF"/>
    <property type="match status" value="1"/>
</dbReference>
<proteinExistence type="predicted"/>
<dbReference type="InterPro" id="IPR000595">
    <property type="entry name" value="cNMP-bd_dom"/>
</dbReference>
<gene>
    <name evidence="5" type="ORF">EJN92_02775</name>
</gene>
<evidence type="ECO:0000256" key="1">
    <source>
        <dbReference type="ARBA" id="ARBA00012528"/>
    </source>
</evidence>
<dbReference type="PANTHER" id="PTHR45138:SF9">
    <property type="entry name" value="DIGUANYLATE CYCLASE DGCM-RELATED"/>
    <property type="match status" value="1"/>
</dbReference>
<dbReference type="RefSeq" id="WP_126126430.1">
    <property type="nucleotide sequence ID" value="NZ_CP034464.1"/>
</dbReference>
<feature type="domain" description="GGDEF" evidence="4">
    <location>
        <begin position="200"/>
        <end position="331"/>
    </location>
</feature>
<comment type="catalytic activity">
    <reaction evidence="2">
        <text>2 GTP = 3',3'-c-di-GMP + 2 diphosphate</text>
        <dbReference type="Rhea" id="RHEA:24898"/>
        <dbReference type="ChEBI" id="CHEBI:33019"/>
        <dbReference type="ChEBI" id="CHEBI:37565"/>
        <dbReference type="ChEBI" id="CHEBI:58805"/>
        <dbReference type="EC" id="2.7.7.65"/>
    </reaction>
</comment>
<dbReference type="Pfam" id="PF00027">
    <property type="entry name" value="cNMP_binding"/>
    <property type="match status" value="1"/>
</dbReference>
<keyword evidence="6" id="KW-1185">Reference proteome</keyword>
<dbReference type="KEGG" id="upv:EJN92_02775"/>
<name>A0A3Q9BNM4_9BURK</name>
<evidence type="ECO:0000313" key="6">
    <source>
        <dbReference type="Proteomes" id="UP000275663"/>
    </source>
</evidence>
<dbReference type="PROSITE" id="PS50887">
    <property type="entry name" value="GGDEF"/>
    <property type="match status" value="1"/>
</dbReference>
<dbReference type="GO" id="GO:1902201">
    <property type="term" value="P:negative regulation of bacterial-type flagellum-dependent cell motility"/>
    <property type="evidence" value="ECO:0007669"/>
    <property type="project" value="TreeGrafter"/>
</dbReference>
<dbReference type="GO" id="GO:0043709">
    <property type="term" value="P:cell adhesion involved in single-species biofilm formation"/>
    <property type="evidence" value="ECO:0007669"/>
    <property type="project" value="TreeGrafter"/>
</dbReference>
<dbReference type="InterPro" id="IPR029787">
    <property type="entry name" value="Nucleotide_cyclase"/>
</dbReference>
<dbReference type="NCBIfam" id="TIGR00254">
    <property type="entry name" value="GGDEF"/>
    <property type="match status" value="1"/>
</dbReference>
<reference evidence="5 6" key="1">
    <citation type="journal article" date="2011" name="Int. J. Syst. Evol. Microbiol.">
        <title>Description of Undibacterium oligocarboniphilum sp. nov., isolated from purified water, and Undibacterium pigrum strain CCUG 49012 as the type strain of Undibacterium parvum sp. nov., and emended descriptions of the genus Undibacterium and the species Undibacterium pigrum.</title>
        <authorList>
            <person name="Eder W."/>
            <person name="Wanner G."/>
            <person name="Ludwig W."/>
            <person name="Busse H.J."/>
            <person name="Ziemke-Kageler F."/>
            <person name="Lang E."/>
        </authorList>
    </citation>
    <scope>NUCLEOTIDE SEQUENCE [LARGE SCALE GENOMIC DNA]</scope>
    <source>
        <strain evidence="5 6">DSM 23061</strain>
    </source>
</reference>
<dbReference type="CDD" id="cd00038">
    <property type="entry name" value="CAP_ED"/>
    <property type="match status" value="1"/>
</dbReference>
<evidence type="ECO:0000313" key="5">
    <source>
        <dbReference type="EMBL" id="AZP11031.1"/>
    </source>
</evidence>
<dbReference type="Pfam" id="PF00990">
    <property type="entry name" value="GGDEF"/>
    <property type="match status" value="1"/>
</dbReference>
<evidence type="ECO:0000256" key="2">
    <source>
        <dbReference type="ARBA" id="ARBA00034247"/>
    </source>
</evidence>
<dbReference type="SUPFAM" id="SSF55073">
    <property type="entry name" value="Nucleotide cyclase"/>
    <property type="match status" value="1"/>
</dbReference>
<dbReference type="CDD" id="cd01949">
    <property type="entry name" value="GGDEF"/>
    <property type="match status" value="1"/>
</dbReference>
<dbReference type="OrthoDB" id="9813903at2"/>
<organism evidence="5 6">
    <name type="scientific">Undibacterium parvum</name>
    <dbReference type="NCBI Taxonomy" id="401471"/>
    <lineage>
        <taxon>Bacteria</taxon>
        <taxon>Pseudomonadati</taxon>
        <taxon>Pseudomonadota</taxon>
        <taxon>Betaproteobacteria</taxon>
        <taxon>Burkholderiales</taxon>
        <taxon>Oxalobacteraceae</taxon>
        <taxon>Undibacterium</taxon>
    </lineage>
</organism>
<dbReference type="Gene3D" id="2.60.120.10">
    <property type="entry name" value="Jelly Rolls"/>
    <property type="match status" value="1"/>
</dbReference>
<dbReference type="PROSITE" id="PS50042">
    <property type="entry name" value="CNMP_BINDING_3"/>
    <property type="match status" value="1"/>
</dbReference>
<dbReference type="InterPro" id="IPR014710">
    <property type="entry name" value="RmlC-like_jellyroll"/>
</dbReference>
<dbReference type="SUPFAM" id="SSF51206">
    <property type="entry name" value="cAMP-binding domain-like"/>
    <property type="match status" value="1"/>
</dbReference>
<dbReference type="InterPro" id="IPR043128">
    <property type="entry name" value="Rev_trsase/Diguanyl_cyclase"/>
</dbReference>
<protein>
    <recommendedName>
        <fullName evidence="1">diguanylate cyclase</fullName>
        <ecNumber evidence="1">2.7.7.65</ecNumber>
    </recommendedName>
</protein>
<feature type="domain" description="Cyclic nucleotide-binding" evidence="3">
    <location>
        <begin position="19"/>
        <end position="148"/>
    </location>
</feature>
<dbReference type="InterPro" id="IPR018490">
    <property type="entry name" value="cNMP-bd_dom_sf"/>
</dbReference>
<dbReference type="AlphaFoldDB" id="A0A3Q9BNM4"/>
<evidence type="ECO:0000259" key="4">
    <source>
        <dbReference type="PROSITE" id="PS50887"/>
    </source>
</evidence>
<dbReference type="InterPro" id="IPR050469">
    <property type="entry name" value="Diguanylate_Cyclase"/>
</dbReference>
<dbReference type="PANTHER" id="PTHR45138">
    <property type="entry name" value="REGULATORY COMPONENTS OF SENSORY TRANSDUCTION SYSTEM"/>
    <property type="match status" value="1"/>
</dbReference>
<dbReference type="Proteomes" id="UP000275663">
    <property type="component" value="Chromosome"/>
</dbReference>
<dbReference type="GO" id="GO:0052621">
    <property type="term" value="F:diguanylate cyclase activity"/>
    <property type="evidence" value="ECO:0007669"/>
    <property type="project" value="UniProtKB-EC"/>
</dbReference>
<dbReference type="InterPro" id="IPR000160">
    <property type="entry name" value="GGDEF_dom"/>
</dbReference>
<dbReference type="EC" id="2.7.7.65" evidence="1"/>